<gene>
    <name evidence="1" type="ORF">MEUPH1_LOCUS29356</name>
</gene>
<comment type="caution">
    <text evidence="1">The sequence shown here is derived from an EMBL/GenBank/DDBJ whole genome shotgun (WGS) entry which is preliminary data.</text>
</comment>
<sequence>MFDETKVSCTKIDVSLPEVKRRKVSTKVDYEHHPQIFFENTKEEMKVAVYNSVIDKMLNGIKVRFSQDTLNLIDSVGNLLKLEIEKNIYKLFLIHLVYLLINSTLKSDCLHK</sequence>
<dbReference type="Proteomes" id="UP001160148">
    <property type="component" value="Unassembled WGS sequence"/>
</dbReference>
<reference evidence="1 2" key="1">
    <citation type="submission" date="2023-01" db="EMBL/GenBank/DDBJ databases">
        <authorList>
            <person name="Whitehead M."/>
        </authorList>
    </citation>
    <scope>NUCLEOTIDE SEQUENCE [LARGE SCALE GENOMIC DNA]</scope>
</reference>
<keyword evidence="2" id="KW-1185">Reference proteome</keyword>
<name>A0AAV0Y4S3_9HEMI</name>
<proteinExistence type="predicted"/>
<evidence type="ECO:0000313" key="2">
    <source>
        <dbReference type="Proteomes" id="UP001160148"/>
    </source>
</evidence>
<protein>
    <submittedName>
        <fullName evidence="1">Uncharacterized protein</fullName>
    </submittedName>
</protein>
<evidence type="ECO:0000313" key="1">
    <source>
        <dbReference type="EMBL" id="CAI6375919.1"/>
    </source>
</evidence>
<dbReference type="EMBL" id="CARXXK010001388">
    <property type="protein sequence ID" value="CAI6375919.1"/>
    <property type="molecule type" value="Genomic_DNA"/>
</dbReference>
<dbReference type="AlphaFoldDB" id="A0AAV0Y4S3"/>
<accession>A0AAV0Y4S3</accession>
<organism evidence="1 2">
    <name type="scientific">Macrosiphum euphorbiae</name>
    <name type="common">potato aphid</name>
    <dbReference type="NCBI Taxonomy" id="13131"/>
    <lineage>
        <taxon>Eukaryota</taxon>
        <taxon>Metazoa</taxon>
        <taxon>Ecdysozoa</taxon>
        <taxon>Arthropoda</taxon>
        <taxon>Hexapoda</taxon>
        <taxon>Insecta</taxon>
        <taxon>Pterygota</taxon>
        <taxon>Neoptera</taxon>
        <taxon>Paraneoptera</taxon>
        <taxon>Hemiptera</taxon>
        <taxon>Sternorrhyncha</taxon>
        <taxon>Aphidomorpha</taxon>
        <taxon>Aphidoidea</taxon>
        <taxon>Aphididae</taxon>
        <taxon>Macrosiphini</taxon>
        <taxon>Macrosiphum</taxon>
    </lineage>
</organism>